<evidence type="ECO:0000313" key="3">
    <source>
        <dbReference type="Proteomes" id="UP000824110"/>
    </source>
</evidence>
<organism evidence="2 3">
    <name type="scientific">Candidatus Coproplasma excrementigallinarum</name>
    <dbReference type="NCBI Taxonomy" id="2840747"/>
    <lineage>
        <taxon>Bacteria</taxon>
        <taxon>Bacillati</taxon>
        <taxon>Bacillota</taxon>
        <taxon>Clostridia</taxon>
        <taxon>Eubacteriales</taxon>
        <taxon>Candidatus Coproplasma</taxon>
    </lineage>
</organism>
<dbReference type="AlphaFoldDB" id="A0A9D1MJD4"/>
<dbReference type="Proteomes" id="UP000824110">
    <property type="component" value="Unassembled WGS sequence"/>
</dbReference>
<reference evidence="2" key="1">
    <citation type="submission" date="2020-10" db="EMBL/GenBank/DDBJ databases">
        <authorList>
            <person name="Gilroy R."/>
        </authorList>
    </citation>
    <scope>NUCLEOTIDE SEQUENCE</scope>
    <source>
        <strain evidence="2">CHK195-12923</strain>
    </source>
</reference>
<accession>A0A9D1MJD4</accession>
<feature type="domain" description="YgjP-like metallopeptidase" evidence="1">
    <location>
        <begin position="21"/>
        <end position="212"/>
    </location>
</feature>
<comment type="caution">
    <text evidence="2">The sequence shown here is derived from an EMBL/GenBank/DDBJ whole genome shotgun (WGS) entry which is preliminary data.</text>
</comment>
<dbReference type="Gene3D" id="3.30.2010.10">
    <property type="entry name" value="Metalloproteases ('zincins'), catalytic domain"/>
    <property type="match status" value="1"/>
</dbReference>
<dbReference type="Pfam" id="PF01863">
    <property type="entry name" value="YgjP-like"/>
    <property type="match status" value="1"/>
</dbReference>
<evidence type="ECO:0000259" key="1">
    <source>
        <dbReference type="Pfam" id="PF01863"/>
    </source>
</evidence>
<sequence>MVEYSDYKGRFRYTIIKSKRRTYSIKVTEDNLVYVRVPLRTSQAEVEKLLSEKADWIEKVISFNNANSLALPCVKSYDKAYVCGKLVPVVLGGRNFIDECGVHVASIKSFKTAYVNSLGGWFLSEFSSTEALTGLKSRSVGFRSMKSMWGRCSAGGEIIFNFKLLMLPKELQRYVMVHELCHTVHHDHSAAFWRAVSAFVPDWKKLRSRLKEYAFLARMY</sequence>
<dbReference type="PANTHER" id="PTHR30399">
    <property type="entry name" value="UNCHARACTERIZED PROTEIN YGJP"/>
    <property type="match status" value="1"/>
</dbReference>
<dbReference type="InterPro" id="IPR002725">
    <property type="entry name" value="YgjP-like_metallopeptidase"/>
</dbReference>
<reference evidence="2" key="2">
    <citation type="journal article" date="2021" name="PeerJ">
        <title>Extensive microbial diversity within the chicken gut microbiome revealed by metagenomics and culture.</title>
        <authorList>
            <person name="Gilroy R."/>
            <person name="Ravi A."/>
            <person name="Getino M."/>
            <person name="Pursley I."/>
            <person name="Horton D.L."/>
            <person name="Alikhan N.F."/>
            <person name="Baker D."/>
            <person name="Gharbi K."/>
            <person name="Hall N."/>
            <person name="Watson M."/>
            <person name="Adriaenssens E.M."/>
            <person name="Foster-Nyarko E."/>
            <person name="Jarju S."/>
            <person name="Secka A."/>
            <person name="Antonio M."/>
            <person name="Oren A."/>
            <person name="Chaudhuri R.R."/>
            <person name="La Ragione R."/>
            <person name="Hildebrand F."/>
            <person name="Pallen M.J."/>
        </authorList>
    </citation>
    <scope>NUCLEOTIDE SEQUENCE</scope>
    <source>
        <strain evidence="2">CHK195-12923</strain>
    </source>
</reference>
<proteinExistence type="predicted"/>
<gene>
    <name evidence="2" type="ORF">IAB69_00935</name>
</gene>
<dbReference type="PANTHER" id="PTHR30399:SF1">
    <property type="entry name" value="UTP PYROPHOSPHATASE"/>
    <property type="match status" value="1"/>
</dbReference>
<name>A0A9D1MJD4_9FIRM</name>
<dbReference type="EMBL" id="DVNE01000009">
    <property type="protein sequence ID" value="HIU61201.1"/>
    <property type="molecule type" value="Genomic_DNA"/>
</dbReference>
<protein>
    <submittedName>
        <fullName evidence="2">M48 family metallopeptidase</fullName>
    </submittedName>
</protein>
<dbReference type="CDD" id="cd07344">
    <property type="entry name" value="M48_yhfN_like"/>
    <property type="match status" value="1"/>
</dbReference>
<dbReference type="InterPro" id="IPR053136">
    <property type="entry name" value="UTP_pyrophosphatase-like"/>
</dbReference>
<evidence type="ECO:0000313" key="2">
    <source>
        <dbReference type="EMBL" id="HIU61201.1"/>
    </source>
</evidence>